<accession>A0A939FBP8</accession>
<feature type="transmembrane region" description="Helical" evidence="1">
    <location>
        <begin position="119"/>
        <end position="142"/>
    </location>
</feature>
<proteinExistence type="predicted"/>
<name>A0A939FBP8_9ACTN</name>
<dbReference type="RefSeq" id="WP_206967962.1">
    <property type="nucleotide sequence ID" value="NZ_BAAAJJ010000002.1"/>
</dbReference>
<keyword evidence="3" id="KW-1185">Reference proteome</keyword>
<keyword evidence="1" id="KW-0812">Transmembrane</keyword>
<protein>
    <submittedName>
        <fullName evidence="2">Uncharacterized protein</fullName>
    </submittedName>
</protein>
<evidence type="ECO:0000313" key="2">
    <source>
        <dbReference type="EMBL" id="MBO0516321.1"/>
    </source>
</evidence>
<evidence type="ECO:0000313" key="3">
    <source>
        <dbReference type="Proteomes" id="UP000664167"/>
    </source>
</evidence>
<dbReference type="Proteomes" id="UP000664167">
    <property type="component" value="Unassembled WGS sequence"/>
</dbReference>
<dbReference type="AlphaFoldDB" id="A0A939FBP8"/>
<comment type="caution">
    <text evidence="2">The sequence shown here is derived from an EMBL/GenBank/DDBJ whole genome shotgun (WGS) entry which is preliminary data.</text>
</comment>
<gene>
    <name evidence="2" type="ORF">J0695_31795</name>
</gene>
<evidence type="ECO:0000256" key="1">
    <source>
        <dbReference type="SAM" id="Phobius"/>
    </source>
</evidence>
<organism evidence="2 3">
    <name type="scientific">Streptomyces beijiangensis</name>
    <dbReference type="NCBI Taxonomy" id="163361"/>
    <lineage>
        <taxon>Bacteria</taxon>
        <taxon>Bacillati</taxon>
        <taxon>Actinomycetota</taxon>
        <taxon>Actinomycetes</taxon>
        <taxon>Kitasatosporales</taxon>
        <taxon>Streptomycetaceae</taxon>
        <taxon>Streptomyces</taxon>
    </lineage>
</organism>
<reference evidence="2" key="1">
    <citation type="submission" date="2021-03" db="EMBL/GenBank/DDBJ databases">
        <title>Streptomyces poriferae sp. nov., a novel marine sponge-derived Actinobacteria species with anti-MRSA activity.</title>
        <authorList>
            <person name="Sandoval-Powers M."/>
            <person name="Kralova S."/>
            <person name="Nguyen G.-S."/>
            <person name="Fawwal D."/>
            <person name="Degnes K."/>
            <person name="Klinkenberg G."/>
            <person name="Sletta H."/>
            <person name="Wentzel A."/>
            <person name="Liles M.R."/>
        </authorList>
    </citation>
    <scope>NUCLEOTIDE SEQUENCE</scope>
    <source>
        <strain evidence="2">DSM 41794</strain>
    </source>
</reference>
<keyword evidence="1" id="KW-0472">Membrane</keyword>
<feature type="transmembrane region" description="Helical" evidence="1">
    <location>
        <begin position="24"/>
        <end position="42"/>
    </location>
</feature>
<sequence>MAHTDAKVAGLLGPLSTRSAAERWLTRLAAALVSAGAYLLFIPWDTRNRATAAHPYDETTPVTGLGVVLLGVALVLLAAYIGHRDHVAWALLLVAVPPSILMFVSFSSHPEQDVSLWPLAWAFFTAIMAGAALVAALVGGGLRTRTEA</sequence>
<feature type="transmembrane region" description="Helical" evidence="1">
    <location>
        <begin position="88"/>
        <end position="107"/>
    </location>
</feature>
<keyword evidence="1" id="KW-1133">Transmembrane helix</keyword>
<dbReference type="EMBL" id="JAFLRJ010000387">
    <property type="protein sequence ID" value="MBO0516321.1"/>
    <property type="molecule type" value="Genomic_DNA"/>
</dbReference>
<feature type="transmembrane region" description="Helical" evidence="1">
    <location>
        <begin position="62"/>
        <end position="81"/>
    </location>
</feature>